<evidence type="ECO:0000256" key="5">
    <source>
        <dbReference type="ARBA" id="ARBA00023237"/>
    </source>
</evidence>
<evidence type="ECO:0000256" key="1">
    <source>
        <dbReference type="ARBA" id="ARBA00004442"/>
    </source>
</evidence>
<dbReference type="PANTHER" id="PTHR38776:SF1">
    <property type="entry name" value="MLTA-INTERACTING PROTEIN-RELATED"/>
    <property type="match status" value="1"/>
</dbReference>
<dbReference type="EMBL" id="MPUJ01000028">
    <property type="protein sequence ID" value="ONK01273.1"/>
    <property type="molecule type" value="Genomic_DNA"/>
</dbReference>
<accession>A0A1V2QYF6</accession>
<organism evidence="6 7">
    <name type="scientific">Pectobacterium actinidiae</name>
    <dbReference type="NCBI Taxonomy" id="1507808"/>
    <lineage>
        <taxon>Bacteria</taxon>
        <taxon>Pseudomonadati</taxon>
        <taxon>Pseudomonadota</taxon>
        <taxon>Gammaproteobacteria</taxon>
        <taxon>Enterobacterales</taxon>
        <taxon>Pectobacteriaceae</taxon>
        <taxon>Pectobacterium</taxon>
    </lineage>
</organism>
<comment type="caution">
    <text evidence="6">The sequence shown here is derived from an EMBL/GenBank/DDBJ whole genome shotgun (WGS) entry which is preliminary data.</text>
</comment>
<evidence type="ECO:0000256" key="3">
    <source>
        <dbReference type="ARBA" id="ARBA00022729"/>
    </source>
</evidence>
<protein>
    <recommendedName>
        <fullName evidence="8">MltA-interacting protein MipA</fullName>
    </recommendedName>
</protein>
<evidence type="ECO:0008006" key="8">
    <source>
        <dbReference type="Google" id="ProtNLM"/>
    </source>
</evidence>
<evidence type="ECO:0000256" key="4">
    <source>
        <dbReference type="ARBA" id="ARBA00023136"/>
    </source>
</evidence>
<dbReference type="Proteomes" id="UP000189286">
    <property type="component" value="Unassembled WGS sequence"/>
</dbReference>
<evidence type="ECO:0000313" key="6">
    <source>
        <dbReference type="EMBL" id="ONK01273.1"/>
    </source>
</evidence>
<evidence type="ECO:0000256" key="2">
    <source>
        <dbReference type="ARBA" id="ARBA00005722"/>
    </source>
</evidence>
<comment type="subcellular location">
    <subcellularLocation>
        <location evidence="1">Cell outer membrane</location>
    </subcellularLocation>
</comment>
<gene>
    <name evidence="6" type="ORF">BSK71_20955</name>
</gene>
<dbReference type="PANTHER" id="PTHR38776">
    <property type="entry name" value="MLTA-INTERACTING PROTEIN-RELATED"/>
    <property type="match status" value="1"/>
</dbReference>
<keyword evidence="3" id="KW-0732">Signal</keyword>
<comment type="similarity">
    <text evidence="2">Belongs to the MipA/OmpV family.</text>
</comment>
<sequence>MTSGFANKQRLALGLTLIVSPPAVSDDLALGLMAGVAESPYKETPPRVFPFPFVDYEGDFLFFHGGQGGIHLLKDRVNQFDVFAAYDPRQFRPQDSNDSKIQRLDKRRSTVTTGLEYSLRTYFGHFTASVAHDALNNSDGVFANTSYMYPFALTDWELTPEIGVRWDNKDQNNYYAGISIDESRRSGLPSYTPDDSFTPYIVLSANYHMSNDWKAFFSARYDITADEVKKSPMIDKNGVGIVSTGISYTF</sequence>
<reference evidence="7" key="1">
    <citation type="submission" date="2016-11" db="EMBL/GenBank/DDBJ databases">
        <authorList>
            <person name="Panda P."/>
            <person name="Visnovsky S."/>
            <person name="Pitman A."/>
        </authorList>
    </citation>
    <scope>NUCLEOTIDE SEQUENCE [LARGE SCALE GENOMIC DNA]</scope>
    <source>
        <strain evidence="7">ICMP 9972</strain>
    </source>
</reference>
<dbReference type="GO" id="GO:0009252">
    <property type="term" value="P:peptidoglycan biosynthetic process"/>
    <property type="evidence" value="ECO:0007669"/>
    <property type="project" value="TreeGrafter"/>
</dbReference>
<evidence type="ECO:0000313" key="7">
    <source>
        <dbReference type="Proteomes" id="UP000189286"/>
    </source>
</evidence>
<keyword evidence="4" id="KW-0472">Membrane</keyword>
<name>A0A1V2QYF6_9GAMM</name>
<proteinExistence type="inferred from homology"/>
<dbReference type="GO" id="GO:0009279">
    <property type="term" value="C:cell outer membrane"/>
    <property type="evidence" value="ECO:0007669"/>
    <property type="project" value="UniProtKB-SubCell"/>
</dbReference>
<dbReference type="AlphaFoldDB" id="A0A1V2QYF6"/>
<dbReference type="InterPro" id="IPR010583">
    <property type="entry name" value="MipA"/>
</dbReference>
<dbReference type="Pfam" id="PF06629">
    <property type="entry name" value="MipA"/>
    <property type="match status" value="1"/>
</dbReference>
<keyword evidence="5" id="KW-0998">Cell outer membrane</keyword>